<accession>N1PCF5</accession>
<name>N1PCF5_DOTSN</name>
<evidence type="ECO:0000313" key="2">
    <source>
        <dbReference type="Proteomes" id="UP000016933"/>
    </source>
</evidence>
<sequence>MAFKRRYGLSHDKLPYALSTQHPRCRTCTAEIRTISHGEHDTSTYLRSAGYLSAAPDHQRVNLVSLEEARKTQTVFRDEALVGSLYDLLNFMPGLREVRMQDGPYGGTLKVDVLMRESVSDGTTPTECDACAGTRSKNGRWAANWGREDYLDM</sequence>
<evidence type="ECO:0000313" key="1">
    <source>
        <dbReference type="EMBL" id="EME40158.1"/>
    </source>
</evidence>
<proteinExistence type="predicted"/>
<keyword evidence="2" id="KW-1185">Reference proteome</keyword>
<dbReference type="EMBL" id="KB446544">
    <property type="protein sequence ID" value="EME40158.1"/>
    <property type="molecule type" value="Genomic_DNA"/>
</dbReference>
<reference evidence="1 2" key="2">
    <citation type="journal article" date="2012" name="PLoS Pathog.">
        <title>Diverse lifestyles and strategies of plant pathogenesis encoded in the genomes of eighteen Dothideomycetes fungi.</title>
        <authorList>
            <person name="Ohm R.A."/>
            <person name="Feau N."/>
            <person name="Henrissat B."/>
            <person name="Schoch C.L."/>
            <person name="Horwitz B.A."/>
            <person name="Barry K.W."/>
            <person name="Condon B.J."/>
            <person name="Copeland A.C."/>
            <person name="Dhillon B."/>
            <person name="Glaser F."/>
            <person name="Hesse C.N."/>
            <person name="Kosti I."/>
            <person name="LaButti K."/>
            <person name="Lindquist E.A."/>
            <person name="Lucas S."/>
            <person name="Salamov A.A."/>
            <person name="Bradshaw R.E."/>
            <person name="Ciuffetti L."/>
            <person name="Hamelin R.C."/>
            <person name="Kema G.H.J."/>
            <person name="Lawrence C."/>
            <person name="Scott J.A."/>
            <person name="Spatafora J.W."/>
            <person name="Turgeon B.G."/>
            <person name="de Wit P.J.G.M."/>
            <person name="Zhong S."/>
            <person name="Goodwin S.B."/>
            <person name="Grigoriev I.V."/>
        </authorList>
    </citation>
    <scope>NUCLEOTIDE SEQUENCE [LARGE SCALE GENOMIC DNA]</scope>
    <source>
        <strain evidence="2">NZE10 / CBS 128990</strain>
    </source>
</reference>
<dbReference type="AlphaFoldDB" id="N1PCF5"/>
<organism evidence="1 2">
    <name type="scientific">Dothistroma septosporum (strain NZE10 / CBS 128990)</name>
    <name type="common">Red band needle blight fungus</name>
    <name type="synonym">Mycosphaerella pini</name>
    <dbReference type="NCBI Taxonomy" id="675120"/>
    <lineage>
        <taxon>Eukaryota</taxon>
        <taxon>Fungi</taxon>
        <taxon>Dikarya</taxon>
        <taxon>Ascomycota</taxon>
        <taxon>Pezizomycotina</taxon>
        <taxon>Dothideomycetes</taxon>
        <taxon>Dothideomycetidae</taxon>
        <taxon>Mycosphaerellales</taxon>
        <taxon>Mycosphaerellaceae</taxon>
        <taxon>Dothistroma</taxon>
    </lineage>
</organism>
<reference evidence="2" key="1">
    <citation type="journal article" date="2012" name="PLoS Genet.">
        <title>The genomes of the fungal plant pathogens Cladosporium fulvum and Dothistroma septosporum reveal adaptation to different hosts and lifestyles but also signatures of common ancestry.</title>
        <authorList>
            <person name="de Wit P.J.G.M."/>
            <person name="van der Burgt A."/>
            <person name="Oekmen B."/>
            <person name="Stergiopoulos I."/>
            <person name="Abd-Elsalam K.A."/>
            <person name="Aerts A.L."/>
            <person name="Bahkali A.H."/>
            <person name="Beenen H.G."/>
            <person name="Chettri P."/>
            <person name="Cox M.P."/>
            <person name="Datema E."/>
            <person name="de Vries R.P."/>
            <person name="Dhillon B."/>
            <person name="Ganley A.R."/>
            <person name="Griffiths S.A."/>
            <person name="Guo Y."/>
            <person name="Hamelin R.C."/>
            <person name="Henrissat B."/>
            <person name="Kabir M.S."/>
            <person name="Jashni M.K."/>
            <person name="Kema G."/>
            <person name="Klaubauf S."/>
            <person name="Lapidus A."/>
            <person name="Levasseur A."/>
            <person name="Lindquist E."/>
            <person name="Mehrabi R."/>
            <person name="Ohm R.A."/>
            <person name="Owen T.J."/>
            <person name="Salamov A."/>
            <person name="Schwelm A."/>
            <person name="Schijlen E."/>
            <person name="Sun H."/>
            <person name="van den Burg H.A."/>
            <person name="van Ham R.C.H.J."/>
            <person name="Zhang S."/>
            <person name="Goodwin S.B."/>
            <person name="Grigoriev I.V."/>
            <person name="Collemare J."/>
            <person name="Bradshaw R.E."/>
        </authorList>
    </citation>
    <scope>NUCLEOTIDE SEQUENCE [LARGE SCALE GENOMIC DNA]</scope>
    <source>
        <strain evidence="2">NZE10 / CBS 128990</strain>
    </source>
</reference>
<dbReference type="Proteomes" id="UP000016933">
    <property type="component" value="Unassembled WGS sequence"/>
</dbReference>
<gene>
    <name evidence="1" type="ORF">DOTSEDRAFT_158858</name>
</gene>
<dbReference type="HOGENOM" id="CLU_1713198_0_0_1"/>
<protein>
    <submittedName>
        <fullName evidence="1">Uncharacterized protein</fullName>
    </submittedName>
</protein>